<evidence type="ECO:0000313" key="1">
    <source>
        <dbReference type="EMBL" id="KAK6324005.1"/>
    </source>
</evidence>
<sequence>MLTDAGGVAGGEGVDLRACGTIHRWACVTVGREARIVNGCVNNPIALMSEQLSIKMHKLGERCDLFQEGGRATDPAIDNCVDFNAILDMVSEWRKDKSQNQDTPLGGATHSVYEMRSTRTSFGSLGSSSASLRRKCFSSISATWSMPVGAHWTRSARSLDHNEFFAQFSGDHTLMAEGYSSVLNKLAEGLDIRIKSPV</sequence>
<dbReference type="PANTHER" id="PTHR10742">
    <property type="entry name" value="FLAVIN MONOAMINE OXIDASE"/>
    <property type="match status" value="1"/>
</dbReference>
<dbReference type="GO" id="GO:0016491">
    <property type="term" value="F:oxidoreductase activity"/>
    <property type="evidence" value="ECO:0007669"/>
    <property type="project" value="TreeGrafter"/>
</dbReference>
<organism evidence="1 2">
    <name type="scientific">Coregonus suidteri</name>
    <dbReference type="NCBI Taxonomy" id="861788"/>
    <lineage>
        <taxon>Eukaryota</taxon>
        <taxon>Metazoa</taxon>
        <taxon>Chordata</taxon>
        <taxon>Craniata</taxon>
        <taxon>Vertebrata</taxon>
        <taxon>Euteleostomi</taxon>
        <taxon>Actinopterygii</taxon>
        <taxon>Neopterygii</taxon>
        <taxon>Teleostei</taxon>
        <taxon>Protacanthopterygii</taxon>
        <taxon>Salmoniformes</taxon>
        <taxon>Salmonidae</taxon>
        <taxon>Coregoninae</taxon>
        <taxon>Coregonus</taxon>
    </lineage>
</organism>
<reference evidence="1 2" key="1">
    <citation type="submission" date="2021-04" db="EMBL/GenBank/DDBJ databases">
        <authorList>
            <person name="De Guttry C."/>
            <person name="Zahm M."/>
            <person name="Klopp C."/>
            <person name="Cabau C."/>
            <person name="Louis A."/>
            <person name="Berthelot C."/>
            <person name="Parey E."/>
            <person name="Roest Crollius H."/>
            <person name="Montfort J."/>
            <person name="Robinson-Rechavi M."/>
            <person name="Bucao C."/>
            <person name="Bouchez O."/>
            <person name="Gislard M."/>
            <person name="Lluch J."/>
            <person name="Milhes M."/>
            <person name="Lampietro C."/>
            <person name="Lopez Roques C."/>
            <person name="Donnadieu C."/>
            <person name="Braasch I."/>
            <person name="Desvignes T."/>
            <person name="Postlethwait J."/>
            <person name="Bobe J."/>
            <person name="Wedekind C."/>
            <person name="Guiguen Y."/>
        </authorList>
    </citation>
    <scope>NUCLEOTIDE SEQUENCE [LARGE SCALE GENOMIC DNA]</scope>
    <source>
        <strain evidence="1">Cs_M1</strain>
        <tissue evidence="1">Blood</tissue>
    </source>
</reference>
<dbReference type="EMBL" id="JAGTTL010000004">
    <property type="protein sequence ID" value="KAK6324005.1"/>
    <property type="molecule type" value="Genomic_DNA"/>
</dbReference>
<comment type="caution">
    <text evidence="1">The sequence shown here is derived from an EMBL/GenBank/DDBJ whole genome shotgun (WGS) entry which is preliminary data.</text>
</comment>
<evidence type="ECO:0000313" key="2">
    <source>
        <dbReference type="Proteomes" id="UP001356427"/>
    </source>
</evidence>
<proteinExistence type="predicted"/>
<accession>A0AAN8R0R7</accession>
<dbReference type="PANTHER" id="PTHR10742:SF410">
    <property type="entry name" value="LYSINE-SPECIFIC HISTONE DEMETHYLASE 2"/>
    <property type="match status" value="1"/>
</dbReference>
<keyword evidence="2" id="KW-1185">Reference proteome</keyword>
<dbReference type="AlphaFoldDB" id="A0AAN8R0R7"/>
<gene>
    <name evidence="1" type="ORF">J4Q44_G00063440</name>
</gene>
<dbReference type="Proteomes" id="UP001356427">
    <property type="component" value="Unassembled WGS sequence"/>
</dbReference>
<dbReference type="InterPro" id="IPR050281">
    <property type="entry name" value="Flavin_monoamine_oxidase"/>
</dbReference>
<name>A0AAN8R0R7_9TELE</name>
<protein>
    <submittedName>
        <fullName evidence="1">Uncharacterized protein</fullName>
    </submittedName>
</protein>